<protein>
    <submittedName>
        <fullName evidence="1">Uncharacterized protein</fullName>
    </submittedName>
</protein>
<reference evidence="2" key="1">
    <citation type="journal article" date="2008" name="J. Bacteriol.">
        <title>Genome sequence of the fish pathogen Renibacterium salmoninarum suggests reductive evolution away from an environmental Arthrobacter ancestor.</title>
        <authorList>
            <person name="Wiens G.D."/>
            <person name="Rockey D.D."/>
            <person name="Wu Z."/>
            <person name="Chang J."/>
            <person name="Levy R."/>
            <person name="Crane S."/>
            <person name="Chen D.S."/>
            <person name="Capri G.R."/>
            <person name="Burnett J.R."/>
            <person name="Sudheesh P.S."/>
            <person name="Schipma M.J."/>
            <person name="Burd H."/>
            <person name="Bhattacharyya A."/>
            <person name="Rhodes L.D."/>
            <person name="Kaul R."/>
            <person name="Strom M.S."/>
        </authorList>
    </citation>
    <scope>NUCLEOTIDE SEQUENCE [LARGE SCALE GENOMIC DNA]</scope>
    <source>
        <strain evidence="2">ATCC 33209 / DSM 20767 / JCM 11484 / NBRC 15589 / NCIMB 2235</strain>
    </source>
</reference>
<name>A9WPG9_RENSM</name>
<dbReference type="AlphaFoldDB" id="A9WPG9"/>
<evidence type="ECO:0000313" key="1">
    <source>
        <dbReference type="EMBL" id="ABY22954.1"/>
    </source>
</evidence>
<dbReference type="eggNOG" id="ENOG50334BE">
    <property type="taxonomic scope" value="Bacteria"/>
</dbReference>
<dbReference type="EMBL" id="CP000910">
    <property type="protein sequence ID" value="ABY22954.1"/>
    <property type="molecule type" value="Genomic_DNA"/>
</dbReference>
<organism evidence="1 2">
    <name type="scientific">Renibacterium salmoninarum (strain ATCC 33209 / DSM 20767 / JCM 11484 / NBRC 15589 / NCIMB 2235)</name>
    <dbReference type="NCBI Taxonomy" id="288705"/>
    <lineage>
        <taxon>Bacteria</taxon>
        <taxon>Bacillati</taxon>
        <taxon>Actinomycetota</taxon>
        <taxon>Actinomycetes</taxon>
        <taxon>Micrococcales</taxon>
        <taxon>Micrococcaceae</taxon>
        <taxon>Renibacterium</taxon>
    </lineage>
</organism>
<gene>
    <name evidence="1" type="ordered locus">RSal33209_1216</name>
</gene>
<accession>A9WPG9</accession>
<dbReference type="STRING" id="288705.RSal33209_1216"/>
<dbReference type="Proteomes" id="UP000002007">
    <property type="component" value="Chromosome"/>
</dbReference>
<dbReference type="KEGG" id="rsa:RSal33209_1216"/>
<dbReference type="RefSeq" id="WP_012244640.1">
    <property type="nucleotide sequence ID" value="NC_010168.1"/>
</dbReference>
<sequence>MEIGHTDTTTSFKVTSTVETEAKGSIDLKRFGLSGSLSDGQKFEYKGTVPKGTDPLSINPNDSATWPPGTTVQVDSSDSSTQGMGIKYGALGLDSNVSSSDGTSQIIAKNPDGKVSVMTGPTNNITNSATLSLGLDEIKASIGASKSLTDTTLNSATFDPNTPQGQAAINDYMSSGKIPSNDGPGVRNLATVTKVTYTSGTEAGIKIGPLELGGKGEDYTSSMVSTKYGDGYSDQLVNVHSPGSPDMAITSKFDQGGNLVPGSGNYSYQMNNISNLDAQILNTKSYSGINGGGFKPGDNITVNLTAQQLATFQDTAKAAHQNITQYTGDSSVLGLSSDYKPDQFAVQIQTAGGNGQSLLQSIAGANQQANNLEQGNPREFPGSVTKR</sequence>
<evidence type="ECO:0000313" key="2">
    <source>
        <dbReference type="Proteomes" id="UP000002007"/>
    </source>
</evidence>
<dbReference type="HOGENOM" id="CLU_713463_0_0_11"/>
<keyword evidence="2" id="KW-1185">Reference proteome</keyword>
<proteinExistence type="predicted"/>